<protein>
    <recommendedName>
        <fullName evidence="3">Heavy metal transporter</fullName>
    </recommendedName>
</protein>
<organism evidence="1 2">
    <name type="scientific">Georgenia ruanii</name>
    <dbReference type="NCBI Taxonomy" id="348442"/>
    <lineage>
        <taxon>Bacteria</taxon>
        <taxon>Bacillati</taxon>
        <taxon>Actinomycetota</taxon>
        <taxon>Actinomycetes</taxon>
        <taxon>Micrococcales</taxon>
        <taxon>Bogoriellaceae</taxon>
        <taxon>Georgenia</taxon>
    </lineage>
</organism>
<dbReference type="AlphaFoldDB" id="A0A7J9UWU2"/>
<evidence type="ECO:0000313" key="1">
    <source>
        <dbReference type="EMBL" id="MPV88174.1"/>
    </source>
</evidence>
<accession>A0A7J9UWU2</accession>
<sequence length="340" mass="34280">MRTSRRARGCAGGAVLVLAALAVAITGVVLALNALVPRSASGTCLVALPDAGSVRLDADQADNAALFAAVAAHRELPARAVTIAIATALQESKMRNIDYGDRDSVGLFQQRPSQGWGTVAQIMDPVYSTNAFYDVLVTVQGWEGQEITDAAQRVQRSAFPNAYAQHESRGRAFASALSGYSTGALTCHLDPVSDDASAAGGGASGGAASGAVPAGAAAASSAGPIAGATPPARLAVIQQRLDRDFVQIGAAVVPPGVLQVDAASLPAGLDPEPQRRAWAVAQWAVATASATGARVVGADGQVWVRDDGDDAAWLPVERAGLPAGLHDAIAGAAPGIVIIG</sequence>
<evidence type="ECO:0000313" key="2">
    <source>
        <dbReference type="Proteomes" id="UP000429644"/>
    </source>
</evidence>
<evidence type="ECO:0008006" key="3">
    <source>
        <dbReference type="Google" id="ProtNLM"/>
    </source>
</evidence>
<dbReference type="OrthoDB" id="5171895at2"/>
<name>A0A7J9UWU2_9MICO</name>
<dbReference type="Proteomes" id="UP000429644">
    <property type="component" value="Unassembled WGS sequence"/>
</dbReference>
<dbReference type="EMBL" id="WHPD01001269">
    <property type="protein sequence ID" value="MPV88174.1"/>
    <property type="molecule type" value="Genomic_DNA"/>
</dbReference>
<comment type="caution">
    <text evidence="1">The sequence shown here is derived from an EMBL/GenBank/DDBJ whole genome shotgun (WGS) entry which is preliminary data.</text>
</comment>
<keyword evidence="2" id="KW-1185">Reference proteome</keyword>
<proteinExistence type="predicted"/>
<reference evidence="1 2" key="1">
    <citation type="submission" date="2019-10" db="EMBL/GenBank/DDBJ databases">
        <title>Georgenia wutianyii sp. nov. and Georgenia yuyongxinii sp. nov. isolated from plateau pika (Ochotona curzoniae) in the Qinghai-Tibet plateau of China.</title>
        <authorList>
            <person name="Tian Z."/>
        </authorList>
    </citation>
    <scope>NUCLEOTIDE SEQUENCE [LARGE SCALE GENOMIC DNA]</scope>
    <source>
        <strain evidence="1 2">JCM 15130</strain>
    </source>
</reference>
<gene>
    <name evidence="1" type="ORF">GB882_05790</name>
</gene>